<accession>A0A1V8ZX74</accession>
<dbReference type="AlphaFoldDB" id="A0A1V8ZX74"/>
<dbReference type="EMBL" id="MWIH01000009">
    <property type="protein sequence ID" value="OQO89398.1"/>
    <property type="molecule type" value="Genomic_DNA"/>
</dbReference>
<evidence type="ECO:0000313" key="2">
    <source>
        <dbReference type="EMBL" id="OQO89398.1"/>
    </source>
</evidence>
<gene>
    <name evidence="2" type="ORF">B1813_20855</name>
</gene>
<evidence type="ECO:0000256" key="1">
    <source>
        <dbReference type="SAM" id="Phobius"/>
    </source>
</evidence>
<evidence type="ECO:0008006" key="4">
    <source>
        <dbReference type="Google" id="ProtNLM"/>
    </source>
</evidence>
<reference evidence="2 3" key="1">
    <citation type="submission" date="2017-02" db="EMBL/GenBank/DDBJ databases">
        <title>Draft genome of Saccharomonospora sp. 154.</title>
        <authorList>
            <person name="Alonso-Carmona G.S."/>
            <person name="De La Haba R."/>
            <person name="Vera-Gargallo B."/>
            <person name="Sandoval-Trujillo A.H."/>
            <person name="Ramirez-Duran N."/>
            <person name="Ventosa A."/>
        </authorList>
    </citation>
    <scope>NUCLEOTIDE SEQUENCE [LARGE SCALE GENOMIC DNA]</scope>
    <source>
        <strain evidence="2 3">LRS4.154</strain>
    </source>
</reference>
<keyword evidence="1" id="KW-0472">Membrane</keyword>
<keyword evidence="1" id="KW-1133">Transmembrane helix</keyword>
<evidence type="ECO:0000313" key="3">
    <source>
        <dbReference type="Proteomes" id="UP000192591"/>
    </source>
</evidence>
<dbReference type="Pfam" id="PF14325">
    <property type="entry name" value="DUF4383"/>
    <property type="match status" value="1"/>
</dbReference>
<protein>
    <recommendedName>
        <fullName evidence="4">DUF4383 domain-containing protein</fullName>
    </recommendedName>
</protein>
<feature type="transmembrane region" description="Helical" evidence="1">
    <location>
        <begin position="12"/>
        <end position="36"/>
    </location>
</feature>
<proteinExistence type="predicted"/>
<feature type="transmembrane region" description="Helical" evidence="1">
    <location>
        <begin position="48"/>
        <end position="71"/>
    </location>
</feature>
<feature type="transmembrane region" description="Helical" evidence="1">
    <location>
        <begin position="83"/>
        <end position="104"/>
    </location>
</feature>
<dbReference type="RefSeq" id="WP_081194828.1">
    <property type="nucleotide sequence ID" value="NZ_MWIH01000009.1"/>
</dbReference>
<dbReference type="Proteomes" id="UP000192591">
    <property type="component" value="Unassembled WGS sequence"/>
</dbReference>
<keyword evidence="3" id="KW-1185">Reference proteome</keyword>
<organism evidence="2 3">
    <name type="scientific">Saccharomonospora piscinae</name>
    <dbReference type="NCBI Taxonomy" id="687388"/>
    <lineage>
        <taxon>Bacteria</taxon>
        <taxon>Bacillati</taxon>
        <taxon>Actinomycetota</taxon>
        <taxon>Actinomycetes</taxon>
        <taxon>Pseudonocardiales</taxon>
        <taxon>Pseudonocardiaceae</taxon>
        <taxon>Saccharomonospora</taxon>
    </lineage>
</organism>
<dbReference type="STRING" id="1962155.B1813_20855"/>
<name>A0A1V8ZX74_SACPI</name>
<sequence length="144" mass="14742">MRIPVLPHPGAATLRAVVLVLGLWYLALGIVGFAVGGTGMGADVSRSVWLFGTSALLNIGHTGVGVLGLAATRSEATVRAFGWLGFFGFTGVFAYSVLAVTLSPLGNLANMRPGNVWLYAATALLGLFVCVAPLRGSPATDPAT</sequence>
<comment type="caution">
    <text evidence="2">The sequence shown here is derived from an EMBL/GenBank/DDBJ whole genome shotgun (WGS) entry which is preliminary data.</text>
</comment>
<feature type="transmembrane region" description="Helical" evidence="1">
    <location>
        <begin position="116"/>
        <end position="134"/>
    </location>
</feature>
<keyword evidence="1" id="KW-0812">Transmembrane</keyword>